<dbReference type="EMBL" id="CP059540">
    <property type="protein sequence ID" value="QMT17235.1"/>
    <property type="molecule type" value="Genomic_DNA"/>
</dbReference>
<keyword evidence="1" id="KW-0472">Membrane</keyword>
<evidence type="ECO:0000313" key="2">
    <source>
        <dbReference type="EMBL" id="QMT17235.1"/>
    </source>
</evidence>
<accession>A0A7D7MB15</accession>
<feature type="transmembrane region" description="Helical" evidence="1">
    <location>
        <begin position="31"/>
        <end position="51"/>
    </location>
</feature>
<dbReference type="Proteomes" id="UP000514716">
    <property type="component" value="Chromosome"/>
</dbReference>
<dbReference type="RefSeq" id="WP_069576809.1">
    <property type="nucleotide sequence ID" value="NZ_CP059540.1"/>
</dbReference>
<proteinExistence type="predicted"/>
<protein>
    <submittedName>
        <fullName evidence="2">Uncharacterized protein</fullName>
    </submittedName>
</protein>
<name>A0A7D7MB15_PLAMR</name>
<evidence type="ECO:0000256" key="1">
    <source>
        <dbReference type="SAM" id="Phobius"/>
    </source>
</evidence>
<dbReference type="AlphaFoldDB" id="A0A7D7MB15"/>
<keyword evidence="3" id="KW-1185">Reference proteome</keyword>
<dbReference type="KEGG" id="pdec:H1Q58_14940"/>
<evidence type="ECO:0000313" key="3">
    <source>
        <dbReference type="Proteomes" id="UP000514716"/>
    </source>
</evidence>
<keyword evidence="1" id="KW-1133">Transmembrane helix</keyword>
<reference evidence="2 3" key="1">
    <citation type="submission" date="2020-07" db="EMBL/GenBank/DDBJ databases">
        <title>Screening of a cold-adapted Planococcus bacterium producing protease in traditional shrimp paste and protease identification by genome sequencing.</title>
        <authorList>
            <person name="Gao R."/>
            <person name="Leng W."/>
            <person name="Chu Q."/>
            <person name="Wu X."/>
            <person name="Liu H."/>
            <person name="Li X."/>
        </authorList>
    </citation>
    <scope>NUCLEOTIDE SEQUENCE [LARGE SCALE GENOMIC DNA]</scope>
    <source>
        <strain evidence="2 3">XJ11</strain>
    </source>
</reference>
<organism evidence="2 3">
    <name type="scientific">Planococcus maritimus</name>
    <dbReference type="NCBI Taxonomy" id="192421"/>
    <lineage>
        <taxon>Bacteria</taxon>
        <taxon>Bacillati</taxon>
        <taxon>Bacillota</taxon>
        <taxon>Bacilli</taxon>
        <taxon>Bacillales</taxon>
        <taxon>Caryophanaceae</taxon>
        <taxon>Planococcus</taxon>
    </lineage>
</organism>
<sequence length="65" mass="7254">MNEKAVWTIAFIFAVATLVLNNVLDAAVGGWLMTISFLAFAVAVVGAIYYISKLLIIQFFREKNR</sequence>
<gene>
    <name evidence="2" type="ORF">H1Q58_14940</name>
</gene>
<keyword evidence="1" id="KW-0812">Transmembrane</keyword>